<sequence length="254" mass="28976">MGEKMLPIGVFWDIENLNVPRYKSAFNVVQRIRERFFAGYREAEFMCVCDINKESKDVIAELNSASVNVVHIDAMGKNAADDKIRHSLRRFSDTHPPHTRIILISGDFNFISDISDLRHRKNYYTILLHGRLTNESLSSCANESHVYDELIETIPYRTPSRGPEKHAELEIHGFWKDSSQKQIHARLKQLSNNCGGRVMSVTQNYAVLRFANKESSLRAKKRMDGEKVFGFKITASFPGEEVLTSRSGKSAILP</sequence>
<dbReference type="InterPro" id="IPR012677">
    <property type="entry name" value="Nucleotide-bd_a/b_plait_sf"/>
</dbReference>
<dbReference type="STRING" id="225164.V4BF25"/>
<reference evidence="5 6" key="1">
    <citation type="journal article" date="2013" name="Nature">
        <title>Insights into bilaterian evolution from three spiralian genomes.</title>
        <authorList>
            <person name="Simakov O."/>
            <person name="Marletaz F."/>
            <person name="Cho S.J."/>
            <person name="Edsinger-Gonzales E."/>
            <person name="Havlak P."/>
            <person name="Hellsten U."/>
            <person name="Kuo D.H."/>
            <person name="Larsson T."/>
            <person name="Lv J."/>
            <person name="Arendt D."/>
            <person name="Savage R."/>
            <person name="Osoegawa K."/>
            <person name="de Jong P."/>
            <person name="Grimwood J."/>
            <person name="Chapman J.A."/>
            <person name="Shapiro H."/>
            <person name="Aerts A."/>
            <person name="Otillar R.P."/>
            <person name="Terry A.Y."/>
            <person name="Boore J.L."/>
            <person name="Grigoriev I.V."/>
            <person name="Lindberg D.R."/>
            <person name="Seaver E.C."/>
            <person name="Weisblat D.A."/>
            <person name="Putnam N.H."/>
            <person name="Rokhsar D.S."/>
        </authorList>
    </citation>
    <scope>NUCLEOTIDE SEQUENCE [LARGE SCALE GENOMIC DNA]</scope>
</reference>
<evidence type="ECO:0000313" key="6">
    <source>
        <dbReference type="Proteomes" id="UP000030746"/>
    </source>
</evidence>
<dbReference type="RefSeq" id="XP_009061914.1">
    <property type="nucleotide sequence ID" value="XM_009063666.1"/>
</dbReference>
<name>V4BF25_LOTGI</name>
<dbReference type="Gene3D" id="3.40.50.1010">
    <property type="entry name" value="5'-nuclease"/>
    <property type="match status" value="1"/>
</dbReference>
<dbReference type="GO" id="GO:0010468">
    <property type="term" value="P:regulation of gene expression"/>
    <property type="evidence" value="ECO:0007669"/>
    <property type="project" value="InterPro"/>
</dbReference>
<dbReference type="GO" id="GO:0005777">
    <property type="term" value="C:peroxisome"/>
    <property type="evidence" value="ECO:0007669"/>
    <property type="project" value="InterPro"/>
</dbReference>
<feature type="domain" description="NYN" evidence="3">
    <location>
        <begin position="8"/>
        <end position="145"/>
    </location>
</feature>
<protein>
    <recommendedName>
        <fullName evidence="7">Meiosis regulator and mRNA stability factor 1</fullName>
    </recommendedName>
</protein>
<dbReference type="Gene3D" id="3.30.70.330">
    <property type="match status" value="1"/>
</dbReference>
<organism evidence="5 6">
    <name type="scientific">Lottia gigantea</name>
    <name type="common">Giant owl limpet</name>
    <dbReference type="NCBI Taxonomy" id="225164"/>
    <lineage>
        <taxon>Eukaryota</taxon>
        <taxon>Metazoa</taxon>
        <taxon>Spiralia</taxon>
        <taxon>Lophotrochozoa</taxon>
        <taxon>Mollusca</taxon>
        <taxon>Gastropoda</taxon>
        <taxon>Patellogastropoda</taxon>
        <taxon>Lottioidea</taxon>
        <taxon>Lottiidae</taxon>
        <taxon>Lottia</taxon>
    </lineage>
</organism>
<dbReference type="GO" id="GO:0004540">
    <property type="term" value="F:RNA nuclease activity"/>
    <property type="evidence" value="ECO:0007669"/>
    <property type="project" value="InterPro"/>
</dbReference>
<evidence type="ECO:0000259" key="4">
    <source>
        <dbReference type="Pfam" id="PF11608"/>
    </source>
</evidence>
<dbReference type="Pfam" id="PF01936">
    <property type="entry name" value="NYN"/>
    <property type="match status" value="1"/>
</dbReference>
<dbReference type="KEGG" id="lgi:LOTGIDRAFT_127834"/>
<keyword evidence="1" id="KW-0677">Repeat</keyword>
<dbReference type="EMBL" id="KB202917">
    <property type="protein sequence ID" value="ESO87449.1"/>
    <property type="molecule type" value="Genomic_DNA"/>
</dbReference>
<dbReference type="InterPro" id="IPR021139">
    <property type="entry name" value="NYN"/>
</dbReference>
<dbReference type="CTD" id="20232758"/>
<feature type="domain" description="MARF1 RNA recognition motif 1" evidence="4">
    <location>
        <begin position="178"/>
        <end position="238"/>
    </location>
</feature>
<evidence type="ECO:0000259" key="3">
    <source>
        <dbReference type="Pfam" id="PF01936"/>
    </source>
</evidence>
<dbReference type="GO" id="GO:1905762">
    <property type="term" value="F:CCR4-NOT complex binding"/>
    <property type="evidence" value="ECO:0007669"/>
    <property type="project" value="TreeGrafter"/>
</dbReference>
<dbReference type="InterPro" id="IPR035979">
    <property type="entry name" value="RBD_domain_sf"/>
</dbReference>
<dbReference type="OMA" id="CAHENKR"/>
<evidence type="ECO:0000313" key="5">
    <source>
        <dbReference type="EMBL" id="ESO87449.1"/>
    </source>
</evidence>
<dbReference type="PANTHER" id="PTHR14379:SF3">
    <property type="entry name" value="MEIOSIS REGULATOR AND MRNA STABILITY FACTOR 1"/>
    <property type="match status" value="1"/>
</dbReference>
<dbReference type="GO" id="GO:0003723">
    <property type="term" value="F:RNA binding"/>
    <property type="evidence" value="ECO:0007669"/>
    <property type="project" value="UniProtKB-KW"/>
</dbReference>
<keyword evidence="6" id="KW-1185">Reference proteome</keyword>
<gene>
    <name evidence="5" type="ORF">LOTGIDRAFT_127834</name>
</gene>
<dbReference type="Proteomes" id="UP000030746">
    <property type="component" value="Unassembled WGS sequence"/>
</dbReference>
<keyword evidence="2" id="KW-0694">RNA-binding</keyword>
<dbReference type="SUPFAM" id="SSF54928">
    <property type="entry name" value="RNA-binding domain, RBD"/>
    <property type="match status" value="1"/>
</dbReference>
<dbReference type="HOGENOM" id="CLU_1095331_0_0_1"/>
<dbReference type="OrthoDB" id="549353at2759"/>
<dbReference type="InterPro" id="IPR034189">
    <property type="entry name" value="MARF1_RRM1"/>
</dbReference>
<evidence type="ECO:0008006" key="7">
    <source>
        <dbReference type="Google" id="ProtNLM"/>
    </source>
</evidence>
<evidence type="ECO:0000256" key="2">
    <source>
        <dbReference type="ARBA" id="ARBA00022884"/>
    </source>
</evidence>
<proteinExistence type="predicted"/>
<dbReference type="AlphaFoldDB" id="V4BF25"/>
<dbReference type="PANTHER" id="PTHR14379">
    <property type="entry name" value="LIMKAIN B LKAP"/>
    <property type="match status" value="1"/>
</dbReference>
<dbReference type="Pfam" id="PF11608">
    <property type="entry name" value="RRM_MARF1"/>
    <property type="match status" value="1"/>
</dbReference>
<evidence type="ECO:0000256" key="1">
    <source>
        <dbReference type="ARBA" id="ARBA00022737"/>
    </source>
</evidence>
<dbReference type="CDD" id="cd10910">
    <property type="entry name" value="PIN_limkain_b1_N_like"/>
    <property type="match status" value="1"/>
</dbReference>
<dbReference type="InterPro" id="IPR024768">
    <property type="entry name" value="Marf1"/>
</dbReference>
<accession>V4BF25</accession>
<dbReference type="GeneID" id="20232758"/>